<organism evidence="5 6">
    <name type="scientific">Franzmannia pantelleriensis</name>
    <dbReference type="NCBI Taxonomy" id="48727"/>
    <lineage>
        <taxon>Bacteria</taxon>
        <taxon>Pseudomonadati</taxon>
        <taxon>Pseudomonadota</taxon>
        <taxon>Gammaproteobacteria</taxon>
        <taxon>Oceanospirillales</taxon>
        <taxon>Halomonadaceae</taxon>
        <taxon>Franzmannia</taxon>
    </lineage>
</organism>
<dbReference type="OrthoDB" id="9790554at2"/>
<dbReference type="InterPro" id="IPR006660">
    <property type="entry name" value="Arsenate_reductase-like"/>
</dbReference>
<dbReference type="RefSeq" id="WP_089656706.1">
    <property type="nucleotide sequence ID" value="NZ_FNGH01000001.1"/>
</dbReference>
<evidence type="ECO:0000313" key="6">
    <source>
        <dbReference type="Proteomes" id="UP000199107"/>
    </source>
</evidence>
<comment type="catalytic activity">
    <reaction evidence="4">
        <text>[glutaredoxin]-dithiol + arsenate + glutathione + H(+) = glutathionyl-S-S-[glutaredoxin] + arsenite + H2O</text>
        <dbReference type="Rhea" id="RHEA:22016"/>
        <dbReference type="Rhea" id="RHEA-COMP:10729"/>
        <dbReference type="Rhea" id="RHEA-COMP:17668"/>
        <dbReference type="ChEBI" id="CHEBI:15377"/>
        <dbReference type="ChEBI" id="CHEBI:15378"/>
        <dbReference type="ChEBI" id="CHEBI:29242"/>
        <dbReference type="ChEBI" id="CHEBI:29950"/>
        <dbReference type="ChEBI" id="CHEBI:48597"/>
        <dbReference type="ChEBI" id="CHEBI:57925"/>
        <dbReference type="ChEBI" id="CHEBI:146199"/>
        <dbReference type="EC" id="1.20.4.1"/>
    </reaction>
</comment>
<keyword evidence="2 4" id="KW-0560">Oxidoreductase</keyword>
<dbReference type="SUPFAM" id="SSF52833">
    <property type="entry name" value="Thioredoxin-like"/>
    <property type="match status" value="1"/>
</dbReference>
<accession>A0A1G9EYR4</accession>
<evidence type="ECO:0000256" key="1">
    <source>
        <dbReference type="ARBA" id="ARBA00007198"/>
    </source>
</evidence>
<protein>
    <recommendedName>
        <fullName evidence="4">Arsenate reductase</fullName>
        <ecNumber evidence="4">1.20.4.1</ecNumber>
    </recommendedName>
</protein>
<dbReference type="Gene3D" id="3.40.30.10">
    <property type="entry name" value="Glutaredoxin"/>
    <property type="match status" value="1"/>
</dbReference>
<comment type="similarity">
    <text evidence="1 3 4">Belongs to the ArsC family.</text>
</comment>
<dbReference type="InterPro" id="IPR006659">
    <property type="entry name" value="Arsenate_reductase"/>
</dbReference>
<reference evidence="6" key="1">
    <citation type="submission" date="2016-10" db="EMBL/GenBank/DDBJ databases">
        <authorList>
            <person name="Varghese N."/>
            <person name="Submissions S."/>
        </authorList>
    </citation>
    <scope>NUCLEOTIDE SEQUENCE [LARGE SCALE GENOMIC DNA]</scope>
    <source>
        <strain evidence="6">AAP</strain>
    </source>
</reference>
<dbReference type="GO" id="GO:0008794">
    <property type="term" value="F:arsenate reductase (glutaredoxin) activity"/>
    <property type="evidence" value="ECO:0007669"/>
    <property type="project" value="UniProtKB-UniRule"/>
</dbReference>
<dbReference type="PROSITE" id="PS51353">
    <property type="entry name" value="ARSC"/>
    <property type="match status" value="1"/>
</dbReference>
<evidence type="ECO:0000256" key="3">
    <source>
        <dbReference type="PROSITE-ProRule" id="PRU01282"/>
    </source>
</evidence>
<dbReference type="EC" id="1.20.4.1" evidence="4"/>
<dbReference type="NCBIfam" id="TIGR00014">
    <property type="entry name" value="arsC"/>
    <property type="match status" value="1"/>
</dbReference>
<keyword evidence="6" id="KW-1185">Reference proteome</keyword>
<dbReference type="STRING" id="48727.SAMN05192555_101261"/>
<dbReference type="InterPro" id="IPR036249">
    <property type="entry name" value="Thioredoxin-like_sf"/>
</dbReference>
<evidence type="ECO:0000256" key="4">
    <source>
        <dbReference type="RuleBase" id="RU362029"/>
    </source>
</evidence>
<gene>
    <name evidence="5" type="ORF">SAMN05192555_101261</name>
</gene>
<dbReference type="CDD" id="cd03034">
    <property type="entry name" value="ArsC_ArsC"/>
    <property type="match status" value="1"/>
</dbReference>
<dbReference type="PANTHER" id="PTHR30041">
    <property type="entry name" value="ARSENATE REDUCTASE"/>
    <property type="match status" value="1"/>
</dbReference>
<dbReference type="EMBL" id="FNGH01000001">
    <property type="protein sequence ID" value="SDK81317.1"/>
    <property type="molecule type" value="Genomic_DNA"/>
</dbReference>
<proteinExistence type="inferred from homology"/>
<dbReference type="Proteomes" id="UP000199107">
    <property type="component" value="Unassembled WGS sequence"/>
</dbReference>
<dbReference type="AlphaFoldDB" id="A0A1G9EYR4"/>
<name>A0A1G9EYR4_9GAMM</name>
<dbReference type="PANTHER" id="PTHR30041:SF4">
    <property type="entry name" value="ARSENATE REDUCTASE"/>
    <property type="match status" value="1"/>
</dbReference>
<dbReference type="Pfam" id="PF03960">
    <property type="entry name" value="ArsC"/>
    <property type="match status" value="1"/>
</dbReference>
<sequence>MATITYYHNPRCSKSRQGLALLEAQDVDLKVRRYLDVPLDRSELQALVARLSTPFASLVRTNESAWKALDIDIADHQRVLDAIVAEPRLLQRPIADDGQQAVIGRPPEAMLALFDPA</sequence>
<evidence type="ECO:0000256" key="2">
    <source>
        <dbReference type="ARBA" id="ARBA00023002"/>
    </source>
</evidence>
<evidence type="ECO:0000313" key="5">
    <source>
        <dbReference type="EMBL" id="SDK81317.1"/>
    </source>
</evidence>